<name>C1EFQ4_MICCC</name>
<dbReference type="PANTHER" id="PTHR46551">
    <property type="entry name" value="SAP DOMAIN-CONTAINING RIBONUCLEOPROTEIN"/>
    <property type="match status" value="1"/>
</dbReference>
<evidence type="ECO:0000259" key="3">
    <source>
        <dbReference type="PROSITE" id="PS50800"/>
    </source>
</evidence>
<dbReference type="KEGG" id="mis:MICPUN_63362"/>
<dbReference type="PROSITE" id="PS50800">
    <property type="entry name" value="SAP"/>
    <property type="match status" value="2"/>
</dbReference>
<protein>
    <recommendedName>
        <fullName evidence="3">SAP domain-containing protein</fullName>
    </recommendedName>
</protein>
<dbReference type="OrthoDB" id="8054888at2759"/>
<dbReference type="Proteomes" id="UP000002009">
    <property type="component" value="Chromosome 13"/>
</dbReference>
<evidence type="ECO:0000256" key="1">
    <source>
        <dbReference type="ARBA" id="ARBA00022553"/>
    </source>
</evidence>
<dbReference type="PANTHER" id="PTHR46551:SF1">
    <property type="entry name" value="SAP DOMAIN-CONTAINING RIBONUCLEOPROTEIN"/>
    <property type="match status" value="1"/>
</dbReference>
<feature type="domain" description="SAP" evidence="3">
    <location>
        <begin position="31"/>
        <end position="65"/>
    </location>
</feature>
<dbReference type="InterPro" id="IPR003034">
    <property type="entry name" value="SAP_dom"/>
</dbReference>
<dbReference type="InterPro" id="IPR052240">
    <property type="entry name" value="SAP_domain_ribonucleoprotein"/>
</dbReference>
<dbReference type="Pfam" id="PF02037">
    <property type="entry name" value="SAP"/>
    <property type="match status" value="1"/>
</dbReference>
<dbReference type="InterPro" id="IPR036361">
    <property type="entry name" value="SAP_dom_sf"/>
</dbReference>
<dbReference type="SUPFAM" id="SSF68906">
    <property type="entry name" value="SAP domain"/>
    <property type="match status" value="2"/>
</dbReference>
<proteinExistence type="inferred from homology"/>
<dbReference type="GeneID" id="8248312"/>
<dbReference type="GO" id="GO:0016973">
    <property type="term" value="P:poly(A)+ mRNA export from nucleus"/>
    <property type="evidence" value="ECO:0007669"/>
    <property type="project" value="TreeGrafter"/>
</dbReference>
<dbReference type="AlphaFoldDB" id="C1EFQ4"/>
<evidence type="ECO:0000313" key="5">
    <source>
        <dbReference type="Proteomes" id="UP000002009"/>
    </source>
</evidence>
<dbReference type="EMBL" id="CP001331">
    <property type="protein sequence ID" value="ACO66640.1"/>
    <property type="molecule type" value="Genomic_DNA"/>
</dbReference>
<evidence type="ECO:0000256" key="2">
    <source>
        <dbReference type="ARBA" id="ARBA00046328"/>
    </source>
</evidence>
<gene>
    <name evidence="4" type="ORF">MICPUN_63362</name>
</gene>
<accession>C1EFQ4</accession>
<comment type="similarity">
    <text evidence="2">Belongs to the SAP domain-containing ribonucleoprotein family.</text>
</comment>
<dbReference type="InParanoid" id="C1EFQ4"/>
<organism evidence="4 5">
    <name type="scientific">Micromonas commoda (strain RCC299 / NOUM17 / CCMP2709)</name>
    <name type="common">Picoplanktonic green alga</name>
    <dbReference type="NCBI Taxonomy" id="296587"/>
    <lineage>
        <taxon>Eukaryota</taxon>
        <taxon>Viridiplantae</taxon>
        <taxon>Chlorophyta</taxon>
        <taxon>Mamiellophyceae</taxon>
        <taxon>Mamiellales</taxon>
        <taxon>Mamiellaceae</taxon>
        <taxon>Micromonas</taxon>
    </lineage>
</organism>
<sequence length="314" mass="35363">MYGGFTFGHVYGFNKPKKAKKAAKPPKDNWFERLSNDELKSLCRSAKLPVSGTKAELVARLLEDQSTARFGVESKASVFRRDGEYIPGTDGETLESLKDQCKNAGLSSTGSKFKLVERLVQHAHGTGAPKRAANVMLNPDGSTAYDENGKAVVKKRKVGKPTKPNLDKIKERMRAQIFVDKRKWSDAKYKAHASVVCETGDKIITAEVEKKISFLNERDPIAYKVCVEVIRAIDQSWDGYELTGQGRCSWELRSLLESVEFFIGEGKPAAGMTEEEIKRDEFQIERVAAQRWCTSLRAKYREYVGEDLEKSFYL</sequence>
<dbReference type="GO" id="GO:0005634">
    <property type="term" value="C:nucleus"/>
    <property type="evidence" value="ECO:0007669"/>
    <property type="project" value="TreeGrafter"/>
</dbReference>
<keyword evidence="5" id="KW-1185">Reference proteome</keyword>
<dbReference type="SMART" id="SM00513">
    <property type="entry name" value="SAP"/>
    <property type="match status" value="2"/>
</dbReference>
<keyword evidence="1" id="KW-0597">Phosphoprotein</keyword>
<evidence type="ECO:0000313" key="4">
    <source>
        <dbReference type="EMBL" id="ACO66640.1"/>
    </source>
</evidence>
<dbReference type="RefSeq" id="XP_002505382.1">
    <property type="nucleotide sequence ID" value="XM_002505336.1"/>
</dbReference>
<dbReference type="Gene3D" id="1.10.720.30">
    <property type="entry name" value="SAP domain"/>
    <property type="match status" value="2"/>
</dbReference>
<reference evidence="4 5" key="1">
    <citation type="journal article" date="2009" name="Science">
        <title>Green evolution and dynamic adaptations revealed by genomes of the marine picoeukaryotes Micromonas.</title>
        <authorList>
            <person name="Worden A.Z."/>
            <person name="Lee J.H."/>
            <person name="Mock T."/>
            <person name="Rouze P."/>
            <person name="Simmons M.P."/>
            <person name="Aerts A.L."/>
            <person name="Allen A.E."/>
            <person name="Cuvelier M.L."/>
            <person name="Derelle E."/>
            <person name="Everett M.V."/>
            <person name="Foulon E."/>
            <person name="Grimwood J."/>
            <person name="Gundlach H."/>
            <person name="Henrissat B."/>
            <person name="Napoli C."/>
            <person name="McDonald S.M."/>
            <person name="Parker M.S."/>
            <person name="Rombauts S."/>
            <person name="Salamov A."/>
            <person name="Von Dassow P."/>
            <person name="Badger J.H."/>
            <person name="Coutinho P.M."/>
            <person name="Demir E."/>
            <person name="Dubchak I."/>
            <person name="Gentemann C."/>
            <person name="Eikrem W."/>
            <person name="Gready J.E."/>
            <person name="John U."/>
            <person name="Lanier W."/>
            <person name="Lindquist E.A."/>
            <person name="Lucas S."/>
            <person name="Mayer K.F."/>
            <person name="Moreau H."/>
            <person name="Not F."/>
            <person name="Otillar R."/>
            <person name="Panaud O."/>
            <person name="Pangilinan J."/>
            <person name="Paulsen I."/>
            <person name="Piegu B."/>
            <person name="Poliakov A."/>
            <person name="Robbens S."/>
            <person name="Schmutz J."/>
            <person name="Toulza E."/>
            <person name="Wyss T."/>
            <person name="Zelensky A."/>
            <person name="Zhou K."/>
            <person name="Armbrust E.V."/>
            <person name="Bhattacharya D."/>
            <person name="Goodenough U.W."/>
            <person name="Van de Peer Y."/>
            <person name="Grigoriev I.V."/>
        </authorList>
    </citation>
    <scope>NUCLEOTIDE SEQUENCE [LARGE SCALE GENOMIC DNA]</scope>
    <source>
        <strain evidence="5">RCC299 / NOUM17</strain>
    </source>
</reference>
<feature type="domain" description="SAP" evidence="3">
    <location>
        <begin position="89"/>
        <end position="123"/>
    </location>
</feature>